<keyword evidence="1" id="KW-0812">Transmembrane</keyword>
<keyword evidence="3" id="KW-1185">Reference proteome</keyword>
<protein>
    <submittedName>
        <fullName evidence="2">Dolichyl-phosphate-mannose--protein mannosyltransferase</fullName>
    </submittedName>
</protein>
<dbReference type="EMBL" id="RQGD01000024">
    <property type="protein sequence ID" value="TGL59372.1"/>
    <property type="molecule type" value="Genomic_DNA"/>
</dbReference>
<feature type="transmembrane region" description="Helical" evidence="1">
    <location>
        <begin position="5"/>
        <end position="26"/>
    </location>
</feature>
<feature type="transmembrane region" description="Helical" evidence="1">
    <location>
        <begin position="32"/>
        <end position="51"/>
    </location>
</feature>
<name>A0A4R9K114_9LEPT</name>
<feature type="transmembrane region" description="Helical" evidence="1">
    <location>
        <begin position="183"/>
        <end position="207"/>
    </location>
</feature>
<dbReference type="OrthoDB" id="342233at2"/>
<organism evidence="2 3">
    <name type="scientific">Leptospira ognonensis</name>
    <dbReference type="NCBI Taxonomy" id="2484945"/>
    <lineage>
        <taxon>Bacteria</taxon>
        <taxon>Pseudomonadati</taxon>
        <taxon>Spirochaetota</taxon>
        <taxon>Spirochaetia</taxon>
        <taxon>Leptospirales</taxon>
        <taxon>Leptospiraceae</taxon>
        <taxon>Leptospira</taxon>
    </lineage>
</organism>
<keyword evidence="2" id="KW-0808">Transferase</keyword>
<sequence length="544" mass="63969">MNQFFFLSIPFILTLLFSFLPTKLWFDYLDQTIVISVTLFFFSFHALTFIFQRPLANTLSSFENVLNRNRTLVLLGFFLFMLCFPFRNLNWGDGIILLETNLLETELFGSQIAMDEILETISHSLAFRILSIWNFDDDNRYAYQIVSFLSGAIFLAFLGWKLNSGPQKRTNLFESILFLGSSGFLVFFGYAENYSILSLFIFLFIFYVRQWIQTDLSPNVLLINSTLLVTLGIYLHLVSGFLIISLFYLWIEFSPKNKRWNDLIKCSFIGGIILLLGFCYLLFLHDPTLDRKSSHLLHPPIYPWKRLISLNHLTEITAVMWYNSRVPLLILAYFYFFERSILKSFFQKKENKFILSVIVSFLVNGFIINPMLGFPSDWDMIGFYWIPFAFLGYHLLTEHRFLIIKFASVLLFTFTIQILQARHLNYLDEAKNKEVLLTQKIVHEYVSENRIKISGLPRTEKKFYAKTDFFFYKSIQISRRICEFTGKNELINTLQALQKEFQEGTDTGKLNDKIWIKDFLTKATITNTAYIKSLKEYNLCHLEL</sequence>
<keyword evidence="1" id="KW-0472">Membrane</keyword>
<feature type="transmembrane region" description="Helical" evidence="1">
    <location>
        <begin position="72"/>
        <end position="89"/>
    </location>
</feature>
<evidence type="ECO:0000313" key="3">
    <source>
        <dbReference type="Proteomes" id="UP000297693"/>
    </source>
</evidence>
<accession>A0A4R9K114</accession>
<dbReference type="RefSeq" id="WP_135623560.1">
    <property type="nucleotide sequence ID" value="NZ_RQGD01000024.1"/>
</dbReference>
<comment type="caution">
    <text evidence="2">The sequence shown here is derived from an EMBL/GenBank/DDBJ whole genome shotgun (WGS) entry which is preliminary data.</text>
</comment>
<keyword evidence="1" id="KW-1133">Transmembrane helix</keyword>
<evidence type="ECO:0000313" key="2">
    <source>
        <dbReference type="EMBL" id="TGL59372.1"/>
    </source>
</evidence>
<feature type="transmembrane region" description="Helical" evidence="1">
    <location>
        <begin position="141"/>
        <end position="162"/>
    </location>
</feature>
<dbReference type="AlphaFoldDB" id="A0A4R9K114"/>
<feature type="transmembrane region" description="Helical" evidence="1">
    <location>
        <begin position="263"/>
        <end position="283"/>
    </location>
</feature>
<feature type="transmembrane region" description="Helical" evidence="1">
    <location>
        <begin position="401"/>
        <end position="419"/>
    </location>
</feature>
<reference evidence="2" key="1">
    <citation type="journal article" date="2019" name="PLoS Negl. Trop. Dis.">
        <title>Revisiting the worldwide diversity of Leptospira species in the environment.</title>
        <authorList>
            <person name="Vincent A.T."/>
            <person name="Schiettekatte O."/>
            <person name="Bourhy P."/>
            <person name="Veyrier F.J."/>
            <person name="Picardeau M."/>
        </authorList>
    </citation>
    <scope>NUCLEOTIDE SEQUENCE [LARGE SCALE GENOMIC DNA]</scope>
    <source>
        <strain evidence="2">201702476</strain>
    </source>
</reference>
<keyword evidence="2" id="KW-0328">Glycosyltransferase</keyword>
<feature type="transmembrane region" description="Helical" evidence="1">
    <location>
        <begin position="227"/>
        <end position="251"/>
    </location>
</feature>
<dbReference type="Proteomes" id="UP000297693">
    <property type="component" value="Unassembled WGS sequence"/>
</dbReference>
<evidence type="ECO:0000256" key="1">
    <source>
        <dbReference type="SAM" id="Phobius"/>
    </source>
</evidence>
<dbReference type="GO" id="GO:0016757">
    <property type="term" value="F:glycosyltransferase activity"/>
    <property type="evidence" value="ECO:0007669"/>
    <property type="project" value="UniProtKB-KW"/>
</dbReference>
<gene>
    <name evidence="2" type="ORF">EHQ58_09010</name>
</gene>
<feature type="transmembrane region" description="Helical" evidence="1">
    <location>
        <begin position="378"/>
        <end position="396"/>
    </location>
</feature>
<proteinExistence type="predicted"/>
<feature type="transmembrane region" description="Helical" evidence="1">
    <location>
        <begin position="353"/>
        <end position="372"/>
    </location>
</feature>
<feature type="transmembrane region" description="Helical" evidence="1">
    <location>
        <begin position="319"/>
        <end position="337"/>
    </location>
</feature>